<dbReference type="InterPro" id="IPR015421">
    <property type="entry name" value="PyrdxlP-dep_Trfase_major"/>
</dbReference>
<dbReference type="NCBIfam" id="NF009709">
    <property type="entry name" value="PRK13238.1"/>
    <property type="match status" value="1"/>
</dbReference>
<keyword evidence="4" id="KW-0456">Lyase</keyword>
<dbReference type="PANTHER" id="PTHR32325:SF4">
    <property type="entry name" value="TRYPTOPHANASE"/>
    <property type="match status" value="1"/>
</dbReference>
<dbReference type="EMBL" id="BSDR01000001">
    <property type="protein sequence ID" value="GLI33337.1"/>
    <property type="molecule type" value="Genomic_DNA"/>
</dbReference>
<dbReference type="Gene3D" id="3.90.1150.10">
    <property type="entry name" value="Aspartate Aminotransferase, domain 1"/>
    <property type="match status" value="1"/>
</dbReference>
<keyword evidence="8" id="KW-1185">Reference proteome</keyword>
<dbReference type="AlphaFoldDB" id="A0A9W6CZS3"/>
<dbReference type="InterPro" id="IPR015422">
    <property type="entry name" value="PyrdxlP-dep_Trfase_small"/>
</dbReference>
<comment type="caution">
    <text evidence="7">The sequence shown here is derived from an EMBL/GenBank/DDBJ whole genome shotgun (WGS) entry which is preliminary data.</text>
</comment>
<dbReference type="InterPro" id="IPR015424">
    <property type="entry name" value="PyrdxlP-dep_Trfase"/>
</dbReference>
<name>A0A9W6CZS3_9BACT</name>
<comment type="cofactor">
    <cofactor evidence="1 5">
        <name>pyridoxal 5'-phosphate</name>
        <dbReference type="ChEBI" id="CHEBI:597326"/>
    </cofactor>
</comment>
<proteinExistence type="inferred from homology"/>
<dbReference type="GO" id="GO:0009072">
    <property type="term" value="P:aromatic amino acid metabolic process"/>
    <property type="evidence" value="ECO:0007669"/>
    <property type="project" value="InterPro"/>
</dbReference>
<evidence type="ECO:0000256" key="5">
    <source>
        <dbReference type="PIRSR" id="PIRSR611166-50"/>
    </source>
</evidence>
<dbReference type="PIRSF" id="PIRSF001386">
    <property type="entry name" value="Trpase"/>
    <property type="match status" value="1"/>
</dbReference>
<comment type="similarity">
    <text evidence="2">Belongs to the beta-eliminating lyase family.</text>
</comment>
<dbReference type="InterPro" id="IPR001597">
    <property type="entry name" value="ArAA_b-elim_lyase/Thr_aldolase"/>
</dbReference>
<reference evidence="7" key="1">
    <citation type="submission" date="2022-12" db="EMBL/GenBank/DDBJ databases">
        <title>Reference genome sequencing for broad-spectrum identification of bacterial and archaeal isolates by mass spectrometry.</title>
        <authorList>
            <person name="Sekiguchi Y."/>
            <person name="Tourlousse D.M."/>
        </authorList>
    </citation>
    <scope>NUCLEOTIDE SEQUENCE</scope>
    <source>
        <strain evidence="7">ASRB1</strain>
    </source>
</reference>
<dbReference type="InterPro" id="IPR011166">
    <property type="entry name" value="Beta-eliminating_lyase"/>
</dbReference>
<evidence type="ECO:0000313" key="7">
    <source>
        <dbReference type="EMBL" id="GLI33337.1"/>
    </source>
</evidence>
<dbReference type="SUPFAM" id="SSF53383">
    <property type="entry name" value="PLP-dependent transferases"/>
    <property type="match status" value="1"/>
</dbReference>
<sequence>MVHYPFEPFRIKMVEPIHLIDRQTRESLLREAGYNVFALKARDVLVDLLTDSGTGAMSHIQWGAMMQGDESYAGAASYFRLSETIHSIFGFQHFVPTHQGRAAENILSALLVKPGLFVPSNMHFDTTDANIRARGGRPTNLVIDEAFIPSSMHPFKGNMDLCKLKSFIDHTGPENIPLGMITVTNNAGGGQPVSMENLHGVAEIYRSHGIPFFIDACRYAENSYFIQQREPGYQDRSILDIAREMFSLADGATMSAKKDAIVNIGGFLAMNDEELYRRACNELILREGFPTYGGLAGRDLEAIAVGLQEGIDETYLAYRVKQTAYLAGRLKELGIPIMDPPGGHAVYIDAGAFLPHIPPSEFPGQSLVVELYIEGGIRGVEIGSVMFAHSDPETGAMIHPKLEMVRLAIPRRVYTQSHLDHVVNTFKLIAENRDSMRGYRMTYAPELLRHFTARFEPIR</sequence>
<dbReference type="Proteomes" id="UP001144372">
    <property type="component" value="Unassembled WGS sequence"/>
</dbReference>
<dbReference type="GO" id="GO:0016830">
    <property type="term" value="F:carbon-carbon lyase activity"/>
    <property type="evidence" value="ECO:0007669"/>
    <property type="project" value="InterPro"/>
</dbReference>
<protein>
    <submittedName>
        <fullName evidence="7">Tryptophanase</fullName>
    </submittedName>
</protein>
<organism evidence="7 8">
    <name type="scientific">Desulforhabdus amnigena</name>
    <dbReference type="NCBI Taxonomy" id="40218"/>
    <lineage>
        <taxon>Bacteria</taxon>
        <taxon>Pseudomonadati</taxon>
        <taxon>Thermodesulfobacteriota</taxon>
        <taxon>Syntrophobacteria</taxon>
        <taxon>Syntrophobacterales</taxon>
        <taxon>Syntrophobacteraceae</taxon>
        <taxon>Desulforhabdus</taxon>
    </lineage>
</organism>
<evidence type="ECO:0000256" key="3">
    <source>
        <dbReference type="ARBA" id="ARBA00022898"/>
    </source>
</evidence>
<gene>
    <name evidence="7" type="primary">tnaA</name>
    <name evidence="7" type="ORF">DAMNIGENAA_07700</name>
</gene>
<accession>A0A9W6CZS3</accession>
<feature type="modified residue" description="N6-(pyridoxal phosphate)lysine" evidence="5">
    <location>
        <position position="258"/>
    </location>
</feature>
<dbReference type="Pfam" id="PF01212">
    <property type="entry name" value="Beta_elim_lyase"/>
    <property type="match status" value="1"/>
</dbReference>
<feature type="domain" description="Aromatic amino acid beta-eliminating lyase/threonine aldolase" evidence="6">
    <location>
        <begin position="47"/>
        <end position="423"/>
    </location>
</feature>
<keyword evidence="3 5" id="KW-0663">Pyridoxal phosphate</keyword>
<evidence type="ECO:0000259" key="6">
    <source>
        <dbReference type="Pfam" id="PF01212"/>
    </source>
</evidence>
<dbReference type="PANTHER" id="PTHR32325">
    <property type="entry name" value="BETA-ELIMINATING LYASE-LIKE PROTEIN-RELATED"/>
    <property type="match status" value="1"/>
</dbReference>
<evidence type="ECO:0000313" key="8">
    <source>
        <dbReference type="Proteomes" id="UP001144372"/>
    </source>
</evidence>
<evidence type="ECO:0000256" key="2">
    <source>
        <dbReference type="ARBA" id="ARBA00009721"/>
    </source>
</evidence>
<evidence type="ECO:0000256" key="1">
    <source>
        <dbReference type="ARBA" id="ARBA00001933"/>
    </source>
</evidence>
<dbReference type="Gene3D" id="3.40.640.10">
    <property type="entry name" value="Type I PLP-dependent aspartate aminotransferase-like (Major domain)"/>
    <property type="match status" value="1"/>
</dbReference>
<dbReference type="RefSeq" id="WP_281792349.1">
    <property type="nucleotide sequence ID" value="NZ_BSDR01000001.1"/>
</dbReference>
<evidence type="ECO:0000256" key="4">
    <source>
        <dbReference type="ARBA" id="ARBA00023239"/>
    </source>
</evidence>